<comment type="caution">
    <text evidence="7">The sequence shown here is derived from an EMBL/GenBank/DDBJ whole genome shotgun (WGS) entry which is preliminary data.</text>
</comment>
<feature type="transmembrane region" description="Helical" evidence="6">
    <location>
        <begin position="145"/>
        <end position="169"/>
    </location>
</feature>
<sequence length="213" mass="22291">MESITPLLTYALALSIAAVIPGPGIAALVGQSLGGGFRVAMVMLVGIAIGDIIYLSVAIAGLAAVARVFADAFIAVKILGGLYLFYLAYKFWRSEAGLTQVHREKGHGAARAFFAGIAVTLSNPKPIVFYLALLPTLVDLETIGLLTWAKLSVLTFLVLFATLTPYAFLAAKARGMMKSPTALQRLNRVAGGVIGAAGAVILGQTVTEIARRT</sequence>
<feature type="transmembrane region" description="Helical" evidence="6">
    <location>
        <begin position="112"/>
        <end position="133"/>
    </location>
</feature>
<comment type="subcellular location">
    <subcellularLocation>
        <location evidence="1">Cell membrane</location>
        <topology evidence="1">Multi-pass membrane protein</topology>
    </subcellularLocation>
</comment>
<dbReference type="PANTHER" id="PTHR30086:SF20">
    <property type="entry name" value="ARGININE EXPORTER PROTEIN ARGO-RELATED"/>
    <property type="match status" value="1"/>
</dbReference>
<name>A0A0N8IC53_9RHOB</name>
<gene>
    <name evidence="7" type="ORF">AKJ29_06955</name>
</gene>
<feature type="transmembrane region" description="Helical" evidence="6">
    <location>
        <begin position="189"/>
        <end position="207"/>
    </location>
</feature>
<evidence type="ECO:0000256" key="3">
    <source>
        <dbReference type="ARBA" id="ARBA00022692"/>
    </source>
</evidence>
<dbReference type="STRING" id="154981.AKJ29_06955"/>
<reference evidence="7 8" key="1">
    <citation type="submission" date="2015-09" db="EMBL/GenBank/DDBJ databases">
        <title>Draft genome sequence of Aliiroseovarius crassostreae CV919-312TSm, the causative agent of Roseovarius Oyster Disease (formerly Juvenile Oyster Disease).</title>
        <authorList>
            <person name="Kessner L."/>
            <person name="Spinard E."/>
            <person name="Nelson D."/>
        </authorList>
    </citation>
    <scope>NUCLEOTIDE SEQUENCE [LARGE SCALE GENOMIC DNA]</scope>
    <source>
        <strain evidence="7 8">CV919-312</strain>
    </source>
</reference>
<keyword evidence="2" id="KW-1003">Cell membrane</keyword>
<accession>A0A0N8IC53</accession>
<keyword evidence="5 6" id="KW-0472">Membrane</keyword>
<feature type="transmembrane region" description="Helical" evidence="6">
    <location>
        <begin position="72"/>
        <end position="92"/>
    </location>
</feature>
<evidence type="ECO:0000313" key="8">
    <source>
        <dbReference type="Proteomes" id="UP000050471"/>
    </source>
</evidence>
<evidence type="ECO:0000256" key="6">
    <source>
        <dbReference type="SAM" id="Phobius"/>
    </source>
</evidence>
<dbReference type="Pfam" id="PF01810">
    <property type="entry name" value="LysE"/>
    <property type="match status" value="1"/>
</dbReference>
<feature type="transmembrane region" description="Helical" evidence="6">
    <location>
        <begin position="41"/>
        <end position="66"/>
    </location>
</feature>
<evidence type="ECO:0000313" key="7">
    <source>
        <dbReference type="EMBL" id="KPN64947.1"/>
    </source>
</evidence>
<dbReference type="RefSeq" id="WP_055187426.1">
    <property type="nucleotide sequence ID" value="NZ_CP080774.1"/>
</dbReference>
<proteinExistence type="predicted"/>
<evidence type="ECO:0000256" key="4">
    <source>
        <dbReference type="ARBA" id="ARBA00022989"/>
    </source>
</evidence>
<dbReference type="AlphaFoldDB" id="A0A0N8IC53"/>
<keyword evidence="8" id="KW-1185">Reference proteome</keyword>
<dbReference type="GO" id="GO:0015171">
    <property type="term" value="F:amino acid transmembrane transporter activity"/>
    <property type="evidence" value="ECO:0007669"/>
    <property type="project" value="TreeGrafter"/>
</dbReference>
<dbReference type="GO" id="GO:0005886">
    <property type="term" value="C:plasma membrane"/>
    <property type="evidence" value="ECO:0007669"/>
    <property type="project" value="UniProtKB-SubCell"/>
</dbReference>
<feature type="transmembrane region" description="Helical" evidence="6">
    <location>
        <begin position="6"/>
        <end position="29"/>
    </location>
</feature>
<keyword evidence="4 6" id="KW-1133">Transmembrane helix</keyword>
<dbReference type="Proteomes" id="UP000050471">
    <property type="component" value="Unassembled WGS sequence"/>
</dbReference>
<dbReference type="PANTHER" id="PTHR30086">
    <property type="entry name" value="ARGININE EXPORTER PROTEIN ARGO"/>
    <property type="match status" value="1"/>
</dbReference>
<evidence type="ECO:0000256" key="1">
    <source>
        <dbReference type="ARBA" id="ARBA00004651"/>
    </source>
</evidence>
<dbReference type="InterPro" id="IPR001123">
    <property type="entry name" value="LeuE-type"/>
</dbReference>
<evidence type="ECO:0000256" key="2">
    <source>
        <dbReference type="ARBA" id="ARBA00022475"/>
    </source>
</evidence>
<evidence type="ECO:0008006" key="9">
    <source>
        <dbReference type="Google" id="ProtNLM"/>
    </source>
</evidence>
<organism evidence="7 8">
    <name type="scientific">Aliiroseovarius crassostreae</name>
    <dbReference type="NCBI Taxonomy" id="154981"/>
    <lineage>
        <taxon>Bacteria</taxon>
        <taxon>Pseudomonadati</taxon>
        <taxon>Pseudomonadota</taxon>
        <taxon>Alphaproteobacteria</taxon>
        <taxon>Rhodobacterales</taxon>
        <taxon>Paracoccaceae</taxon>
        <taxon>Aliiroseovarius</taxon>
    </lineage>
</organism>
<evidence type="ECO:0000256" key="5">
    <source>
        <dbReference type="ARBA" id="ARBA00023136"/>
    </source>
</evidence>
<dbReference type="EMBL" id="LKBA01000001">
    <property type="protein sequence ID" value="KPN64947.1"/>
    <property type="molecule type" value="Genomic_DNA"/>
</dbReference>
<dbReference type="OrthoDB" id="9804822at2"/>
<protein>
    <recommendedName>
        <fullName evidence="9">Lysine transporter LysE</fullName>
    </recommendedName>
</protein>
<keyword evidence="3 6" id="KW-0812">Transmembrane</keyword>